<dbReference type="InterPro" id="IPR036407">
    <property type="entry name" value="DM_DNA-bd_sf"/>
</dbReference>
<reference evidence="8" key="2">
    <citation type="submission" date="2025-08" db="UniProtKB">
        <authorList>
            <consortium name="Ensembl"/>
        </authorList>
    </citation>
    <scope>IDENTIFICATION</scope>
</reference>
<dbReference type="PANTHER" id="PTHR12322">
    <property type="entry name" value="DOUBLESEX AND MAB-3 RELATED TRANSCRIPTION FACTOR DMRT"/>
    <property type="match status" value="1"/>
</dbReference>
<dbReference type="PANTHER" id="PTHR12322:SF122">
    <property type="entry name" value="DOUBLESEX- AND MAB-3-RELATED TRANSCRIPTION FACTOR 2"/>
    <property type="match status" value="1"/>
</dbReference>
<keyword evidence="4 6" id="KW-0238">DNA-binding</keyword>
<dbReference type="SMART" id="SM00301">
    <property type="entry name" value="DM"/>
    <property type="match status" value="1"/>
</dbReference>
<sequence length="380" mass="42049">ISAQDSQLEASSEQPADVLNVTRADGCALAPEAQQQQQLNARCRTARSPKCARCRNHGVVSCLKGHKRLCRWRDCRCACCLLVVERQRVMAAQVALRRQQAAELRSAPGPGPGPGPGQRTVFQCYSRAAESSTVAKSILQGLKASAPPVDDTSRWSTLTQRDQTTFSSSISARMRKRRAFADKELENVMLEHELRQRELHAAGFTFPTSPLVPTLHPPTDLHCCSHNKDLITVGLVPEYKYRHLYECDFQFYHFFHLESKSSRGGEFDDFLPNPNSQPSSDSIKELPEEIHLTKPDFCSVSSVCPVRSPSKQTQAMNLNGSSALTSQTLDPRLLIAKGWSSDVAEAGQHADSVKSHHHVSSVRTPAVRPLPFSVEALLRT</sequence>
<dbReference type="PROSITE" id="PS40000">
    <property type="entry name" value="DM_1"/>
    <property type="match status" value="1"/>
</dbReference>
<reference evidence="8" key="1">
    <citation type="submission" date="2020-06" db="EMBL/GenBank/DDBJ databases">
        <authorList>
            <consortium name="Wellcome Sanger Institute Data Sharing"/>
        </authorList>
    </citation>
    <scope>NUCLEOTIDE SEQUENCE [LARGE SCALE GENOMIC DNA]</scope>
</reference>
<dbReference type="AlphaFoldDB" id="A0A8C5ETQ4"/>
<keyword evidence="2 6" id="KW-0479">Metal-binding</keyword>
<gene>
    <name evidence="8" type="primary">dmrt2b</name>
</gene>
<keyword evidence="9" id="KW-1185">Reference proteome</keyword>
<dbReference type="FunFam" id="4.10.1040.10:FF:000001">
    <property type="entry name" value="doublesex- and mab-3-related transcription factor 1"/>
    <property type="match status" value="1"/>
</dbReference>
<dbReference type="Proteomes" id="UP000694680">
    <property type="component" value="Chromosome 4"/>
</dbReference>
<organism evidence="8 9">
    <name type="scientific">Gouania willdenowi</name>
    <name type="common">Blunt-snouted clingfish</name>
    <name type="synonym">Lepadogaster willdenowi</name>
    <dbReference type="NCBI Taxonomy" id="441366"/>
    <lineage>
        <taxon>Eukaryota</taxon>
        <taxon>Metazoa</taxon>
        <taxon>Chordata</taxon>
        <taxon>Craniata</taxon>
        <taxon>Vertebrata</taxon>
        <taxon>Euteleostomi</taxon>
        <taxon>Actinopterygii</taxon>
        <taxon>Neopterygii</taxon>
        <taxon>Teleostei</taxon>
        <taxon>Neoteleostei</taxon>
        <taxon>Acanthomorphata</taxon>
        <taxon>Ovalentaria</taxon>
        <taxon>Blenniimorphae</taxon>
        <taxon>Blenniiformes</taxon>
        <taxon>Gobiesocoidei</taxon>
        <taxon>Gobiesocidae</taxon>
        <taxon>Gobiesocinae</taxon>
        <taxon>Gouania</taxon>
    </lineage>
</organism>
<dbReference type="PROSITE" id="PS50809">
    <property type="entry name" value="DM_2"/>
    <property type="match status" value="1"/>
</dbReference>
<proteinExistence type="inferred from homology"/>
<feature type="domain" description="DM" evidence="7">
    <location>
        <begin position="51"/>
        <end position="98"/>
    </location>
</feature>
<dbReference type="Pfam" id="PF00751">
    <property type="entry name" value="DM"/>
    <property type="match status" value="1"/>
</dbReference>
<reference evidence="8" key="3">
    <citation type="submission" date="2025-09" db="UniProtKB">
        <authorList>
            <consortium name="Ensembl"/>
        </authorList>
    </citation>
    <scope>IDENTIFICATION</scope>
</reference>
<dbReference type="GO" id="GO:0005634">
    <property type="term" value="C:nucleus"/>
    <property type="evidence" value="ECO:0007669"/>
    <property type="project" value="UniProtKB-SubCell"/>
</dbReference>
<dbReference type="GO" id="GO:0007548">
    <property type="term" value="P:sex differentiation"/>
    <property type="evidence" value="ECO:0007669"/>
    <property type="project" value="TreeGrafter"/>
</dbReference>
<dbReference type="Gene3D" id="4.10.1040.10">
    <property type="entry name" value="DM DNA-binding domain"/>
    <property type="match status" value="1"/>
</dbReference>
<comment type="similarity">
    <text evidence="1">Belongs to the DMRT family.</text>
</comment>
<keyword evidence="5 6" id="KW-0539">Nucleus</keyword>
<evidence type="ECO:0000313" key="9">
    <source>
        <dbReference type="Proteomes" id="UP000694680"/>
    </source>
</evidence>
<protein>
    <submittedName>
        <fullName evidence="8">Uncharacterized LOC114462155</fullName>
    </submittedName>
</protein>
<dbReference type="GO" id="GO:0046872">
    <property type="term" value="F:metal ion binding"/>
    <property type="evidence" value="ECO:0007669"/>
    <property type="project" value="UniProtKB-KW"/>
</dbReference>
<evidence type="ECO:0000313" key="8">
    <source>
        <dbReference type="Ensembl" id="ENSGWIP00000026355.1"/>
    </source>
</evidence>
<dbReference type="GO" id="GO:0000978">
    <property type="term" value="F:RNA polymerase II cis-regulatory region sequence-specific DNA binding"/>
    <property type="evidence" value="ECO:0007669"/>
    <property type="project" value="TreeGrafter"/>
</dbReference>
<evidence type="ECO:0000256" key="2">
    <source>
        <dbReference type="ARBA" id="ARBA00022723"/>
    </source>
</evidence>
<evidence type="ECO:0000256" key="5">
    <source>
        <dbReference type="ARBA" id="ARBA00023242"/>
    </source>
</evidence>
<accession>A0A8C5ETQ4</accession>
<dbReference type="SUPFAM" id="SSF82927">
    <property type="entry name" value="Cysteine-rich DNA binding domain, (DM domain)"/>
    <property type="match status" value="1"/>
</dbReference>
<keyword evidence="3 6" id="KW-0862">Zinc</keyword>
<name>A0A8C5ETQ4_GOUWI</name>
<evidence type="ECO:0000256" key="6">
    <source>
        <dbReference type="PROSITE-ProRule" id="PRU00070"/>
    </source>
</evidence>
<feature type="DNA-binding region" description="DM" evidence="6">
    <location>
        <begin position="51"/>
        <end position="98"/>
    </location>
</feature>
<evidence type="ECO:0000256" key="4">
    <source>
        <dbReference type="ARBA" id="ARBA00023125"/>
    </source>
</evidence>
<dbReference type="InterPro" id="IPR026607">
    <property type="entry name" value="DMRT"/>
</dbReference>
<evidence type="ECO:0000259" key="7">
    <source>
        <dbReference type="PROSITE" id="PS50809"/>
    </source>
</evidence>
<comment type="subcellular location">
    <subcellularLocation>
        <location evidence="6">Nucleus</location>
    </subcellularLocation>
</comment>
<dbReference type="InterPro" id="IPR001275">
    <property type="entry name" value="DM_DNA-bd"/>
</dbReference>
<dbReference type="GO" id="GO:0000981">
    <property type="term" value="F:DNA-binding transcription factor activity, RNA polymerase II-specific"/>
    <property type="evidence" value="ECO:0007669"/>
    <property type="project" value="TreeGrafter"/>
</dbReference>
<dbReference type="Ensembl" id="ENSGWIT00000028785.1">
    <property type="protein sequence ID" value="ENSGWIP00000026355.1"/>
    <property type="gene ID" value="ENSGWIG00000013835.1"/>
</dbReference>
<evidence type="ECO:0000256" key="3">
    <source>
        <dbReference type="ARBA" id="ARBA00022833"/>
    </source>
</evidence>
<evidence type="ECO:0000256" key="1">
    <source>
        <dbReference type="ARBA" id="ARBA00006834"/>
    </source>
</evidence>